<evidence type="ECO:0000256" key="1">
    <source>
        <dbReference type="ARBA" id="ARBA00009986"/>
    </source>
</evidence>
<evidence type="ECO:0000313" key="6">
    <source>
        <dbReference type="Proteomes" id="UP000078340"/>
    </source>
</evidence>
<dbReference type="FunFam" id="3.40.605.10:FF:000026">
    <property type="entry name" value="Aldehyde dehydrogenase, putative"/>
    <property type="match status" value="1"/>
</dbReference>
<dbReference type="GO" id="GO:0004029">
    <property type="term" value="F:aldehyde dehydrogenase (NAD+) activity"/>
    <property type="evidence" value="ECO:0007669"/>
    <property type="project" value="UniProtKB-EC"/>
</dbReference>
<dbReference type="SUPFAM" id="SSF53720">
    <property type="entry name" value="ALDH-like"/>
    <property type="match status" value="1"/>
</dbReference>
<organism evidence="5 6">
    <name type="scientific">Purpureocillium lilacinum</name>
    <name type="common">Paecilomyces lilacinus</name>
    <dbReference type="NCBI Taxonomy" id="33203"/>
    <lineage>
        <taxon>Eukaryota</taxon>
        <taxon>Fungi</taxon>
        <taxon>Dikarya</taxon>
        <taxon>Ascomycota</taxon>
        <taxon>Pezizomycotina</taxon>
        <taxon>Sordariomycetes</taxon>
        <taxon>Hypocreomycetidae</taxon>
        <taxon>Hypocreales</taxon>
        <taxon>Ophiocordycipitaceae</taxon>
        <taxon>Purpureocillium</taxon>
    </lineage>
</organism>
<dbReference type="Proteomes" id="UP000078340">
    <property type="component" value="Unassembled WGS sequence"/>
</dbReference>
<dbReference type="EMBL" id="LSBI01000003">
    <property type="protein sequence ID" value="OAQ91764.1"/>
    <property type="molecule type" value="Genomic_DNA"/>
</dbReference>
<feature type="domain" description="Aldehyde dehydrogenase" evidence="4">
    <location>
        <begin position="2"/>
        <end position="116"/>
    </location>
</feature>
<proteinExistence type="inferred from homology"/>
<dbReference type="GeneID" id="28885635"/>
<dbReference type="STRING" id="33203.A0A179HP53"/>
<dbReference type="KEGG" id="plj:28885635"/>
<evidence type="ECO:0000256" key="3">
    <source>
        <dbReference type="ARBA" id="ARBA00049194"/>
    </source>
</evidence>
<dbReference type="Gene3D" id="3.40.605.10">
    <property type="entry name" value="Aldehyde Dehydrogenase, Chain A, domain 1"/>
    <property type="match status" value="1"/>
</dbReference>
<dbReference type="OMA" id="ETESIMW"/>
<protein>
    <recommendedName>
        <fullName evidence="2">aldehyde dehydrogenase (NAD(+))</fullName>
        <ecNumber evidence="2">1.2.1.3</ecNumber>
    </recommendedName>
</protein>
<comment type="similarity">
    <text evidence="1">Belongs to the aldehyde dehydrogenase family.</text>
</comment>
<dbReference type="Pfam" id="PF00171">
    <property type="entry name" value="Aldedh"/>
    <property type="match status" value="1"/>
</dbReference>
<evidence type="ECO:0000256" key="2">
    <source>
        <dbReference type="ARBA" id="ARBA00024226"/>
    </source>
</evidence>
<gene>
    <name evidence="5" type="ORF">VFPFJ_03504</name>
</gene>
<evidence type="ECO:0000313" key="5">
    <source>
        <dbReference type="EMBL" id="OAQ91764.1"/>
    </source>
</evidence>
<dbReference type="PANTHER" id="PTHR11699">
    <property type="entry name" value="ALDEHYDE DEHYDROGENASE-RELATED"/>
    <property type="match status" value="1"/>
</dbReference>
<dbReference type="InterPro" id="IPR016162">
    <property type="entry name" value="Ald_DH_N"/>
</dbReference>
<name>A0A179HP53_PURLI</name>
<dbReference type="Gene3D" id="3.40.309.10">
    <property type="entry name" value="Aldehyde Dehydrogenase, Chain A, domain 2"/>
    <property type="match status" value="1"/>
</dbReference>
<dbReference type="InterPro" id="IPR015590">
    <property type="entry name" value="Aldehyde_DH_dom"/>
</dbReference>
<dbReference type="EC" id="1.2.1.3" evidence="2"/>
<reference evidence="5 6" key="1">
    <citation type="submission" date="2016-02" db="EMBL/GenBank/DDBJ databases">
        <title>Biosynthesis of antibiotic leucinostatins and their inhibition on Phytophthora in bio-control Purpureocillium lilacinum.</title>
        <authorList>
            <person name="Wang G."/>
            <person name="Liu Z."/>
            <person name="Lin R."/>
            <person name="Li E."/>
            <person name="Mao Z."/>
            <person name="Ling J."/>
            <person name="Yin W."/>
            <person name="Xie B."/>
        </authorList>
    </citation>
    <scope>NUCLEOTIDE SEQUENCE [LARGE SCALE GENOMIC DNA]</scope>
    <source>
        <strain evidence="5">PLFJ-1</strain>
    </source>
</reference>
<accession>A0A179HP53</accession>
<sequence length="122" mass="13320">MTGFYIAPTVFLDVAEDAEIIRQEIFGPVAIINRFESEEEVLRLANDTPYGLMAGVFTKDVTRAMRLAAELDSAMVGVNAVSTSFLQTPFGGTKQSGIGRENGIHAIRSYTEPKTVFINMNA</sequence>
<dbReference type="RefSeq" id="XP_018180483.1">
    <property type="nucleotide sequence ID" value="XM_018320586.1"/>
</dbReference>
<dbReference type="InterPro" id="IPR016163">
    <property type="entry name" value="Ald_DH_C"/>
</dbReference>
<dbReference type="AlphaFoldDB" id="A0A179HP53"/>
<comment type="caution">
    <text evidence="5">The sequence shown here is derived from an EMBL/GenBank/DDBJ whole genome shotgun (WGS) entry which is preliminary data.</text>
</comment>
<dbReference type="GO" id="GO:0046394">
    <property type="term" value="P:carboxylic acid biosynthetic process"/>
    <property type="evidence" value="ECO:0007669"/>
    <property type="project" value="UniProtKB-ARBA"/>
</dbReference>
<dbReference type="InterPro" id="IPR016161">
    <property type="entry name" value="Ald_DH/histidinol_DH"/>
</dbReference>
<comment type="catalytic activity">
    <reaction evidence="3">
        <text>an aldehyde + NAD(+) + H2O = a carboxylate + NADH + 2 H(+)</text>
        <dbReference type="Rhea" id="RHEA:16185"/>
        <dbReference type="ChEBI" id="CHEBI:15377"/>
        <dbReference type="ChEBI" id="CHEBI:15378"/>
        <dbReference type="ChEBI" id="CHEBI:17478"/>
        <dbReference type="ChEBI" id="CHEBI:29067"/>
        <dbReference type="ChEBI" id="CHEBI:57540"/>
        <dbReference type="ChEBI" id="CHEBI:57945"/>
        <dbReference type="EC" id="1.2.1.3"/>
    </reaction>
</comment>
<evidence type="ECO:0000259" key="4">
    <source>
        <dbReference type="Pfam" id="PF00171"/>
    </source>
</evidence>